<proteinExistence type="predicted"/>
<keyword evidence="2" id="KW-1185">Reference proteome</keyword>
<name>A0AAE0CEH0_9CHLO</name>
<dbReference type="AlphaFoldDB" id="A0AAE0CEH0"/>
<dbReference type="Proteomes" id="UP001190700">
    <property type="component" value="Unassembled WGS sequence"/>
</dbReference>
<dbReference type="EMBL" id="LGRX02024738">
    <property type="protein sequence ID" value="KAK3253607.1"/>
    <property type="molecule type" value="Genomic_DNA"/>
</dbReference>
<accession>A0AAE0CEH0</accession>
<evidence type="ECO:0000313" key="1">
    <source>
        <dbReference type="EMBL" id="KAK3253607.1"/>
    </source>
</evidence>
<evidence type="ECO:0000313" key="2">
    <source>
        <dbReference type="Proteomes" id="UP001190700"/>
    </source>
</evidence>
<reference evidence="1 2" key="1">
    <citation type="journal article" date="2015" name="Genome Biol. Evol.">
        <title>Comparative Genomics of a Bacterivorous Green Alga Reveals Evolutionary Causalities and Consequences of Phago-Mixotrophic Mode of Nutrition.</title>
        <authorList>
            <person name="Burns J.A."/>
            <person name="Paasch A."/>
            <person name="Narechania A."/>
            <person name="Kim E."/>
        </authorList>
    </citation>
    <scope>NUCLEOTIDE SEQUENCE [LARGE SCALE GENOMIC DNA]</scope>
    <source>
        <strain evidence="1 2">PLY_AMNH</strain>
    </source>
</reference>
<protein>
    <submittedName>
        <fullName evidence="1">Uncharacterized protein</fullName>
    </submittedName>
</protein>
<comment type="caution">
    <text evidence="1">The sequence shown here is derived from an EMBL/GenBank/DDBJ whole genome shotgun (WGS) entry which is preliminary data.</text>
</comment>
<gene>
    <name evidence="1" type="ORF">CYMTET_37145</name>
</gene>
<sequence length="275" mass="31188">MRTPRMKFRGARRVHYVRKASLRHRESQYANQKVGEENFRSFLRYQYPAITVSDRYCHSIRLSSLAPKWFGTPLASPKANDVLALAKVFKENSIQHESIVDALAVSDTLISKFVKEIKPTNALKGSRYLVRKVVQKGRVNKAPEFYDAFGASYAQWKGKKNFIFAAPSGNLADLVWPFFTDQATEFCAMFAPSSWADTCGESHRKLFLGSLMRARNDSCFFKLDRGENSWYISTASARKGINLFTLHGGYGLQPEFDQDTSDEYSGLLDAFVGNE</sequence>
<organism evidence="1 2">
    <name type="scientific">Cymbomonas tetramitiformis</name>
    <dbReference type="NCBI Taxonomy" id="36881"/>
    <lineage>
        <taxon>Eukaryota</taxon>
        <taxon>Viridiplantae</taxon>
        <taxon>Chlorophyta</taxon>
        <taxon>Pyramimonadophyceae</taxon>
        <taxon>Pyramimonadales</taxon>
        <taxon>Pyramimonadaceae</taxon>
        <taxon>Cymbomonas</taxon>
    </lineage>
</organism>